<evidence type="ECO:0000256" key="1">
    <source>
        <dbReference type="ARBA" id="ARBA00009865"/>
    </source>
</evidence>
<dbReference type="PANTHER" id="PTHR42812">
    <property type="entry name" value="BETA-XYLOSIDASE"/>
    <property type="match status" value="1"/>
</dbReference>
<dbReference type="CDD" id="cd19071">
    <property type="entry name" value="AKR_AKR1-5-like"/>
    <property type="match status" value="1"/>
</dbReference>
<evidence type="ECO:0000256" key="2">
    <source>
        <dbReference type="ARBA" id="ARBA00022801"/>
    </source>
</evidence>
<dbReference type="GO" id="GO:0004553">
    <property type="term" value="F:hydrolase activity, hydrolyzing O-glycosyl compounds"/>
    <property type="evidence" value="ECO:0007669"/>
    <property type="project" value="InterPro"/>
</dbReference>
<gene>
    <name evidence="7" type="ORF">Dda_1198</name>
</gene>
<reference evidence="7" key="1">
    <citation type="submission" date="2023-01" db="EMBL/GenBank/DDBJ databases">
        <title>The chitinases involved in constricting ring structure development in the nematode-trapping fungus Drechslerella dactyloides.</title>
        <authorList>
            <person name="Wang R."/>
            <person name="Zhang L."/>
            <person name="Tang P."/>
            <person name="Li S."/>
            <person name="Liang L."/>
        </authorList>
    </citation>
    <scope>NUCLEOTIDE SEQUENCE</scope>
    <source>
        <strain evidence="7">YMF1.00031</strain>
    </source>
</reference>
<keyword evidence="4" id="KW-0326">Glycosidase</keyword>
<evidence type="ECO:0000259" key="6">
    <source>
        <dbReference type="Pfam" id="PF00248"/>
    </source>
</evidence>
<proteinExistence type="inferred from homology"/>
<dbReference type="SUPFAM" id="SSF49899">
    <property type="entry name" value="Concanavalin A-like lectins/glucanases"/>
    <property type="match status" value="1"/>
</dbReference>
<dbReference type="PANTHER" id="PTHR42812:SF16">
    <property type="entry name" value="HYDROLASE, PUTATIVE (AFU_ORTHOLOGUE AFUA_7G06110)-RELATED"/>
    <property type="match status" value="1"/>
</dbReference>
<evidence type="ECO:0000256" key="3">
    <source>
        <dbReference type="ARBA" id="ARBA00023002"/>
    </source>
</evidence>
<dbReference type="InterPro" id="IPR023296">
    <property type="entry name" value="Glyco_hydro_beta-prop_sf"/>
</dbReference>
<accession>A0AAD6NPJ4</accession>
<dbReference type="FunFam" id="3.20.20.100:FF:000002">
    <property type="entry name" value="2,5-diketo-D-gluconic acid reductase A"/>
    <property type="match status" value="1"/>
</dbReference>
<organism evidence="7 8">
    <name type="scientific">Drechslerella dactyloides</name>
    <name type="common">Nematode-trapping fungus</name>
    <name type="synonym">Arthrobotrys dactyloides</name>
    <dbReference type="NCBI Taxonomy" id="74499"/>
    <lineage>
        <taxon>Eukaryota</taxon>
        <taxon>Fungi</taxon>
        <taxon>Dikarya</taxon>
        <taxon>Ascomycota</taxon>
        <taxon>Pezizomycotina</taxon>
        <taxon>Orbiliomycetes</taxon>
        <taxon>Orbiliales</taxon>
        <taxon>Orbiliaceae</taxon>
        <taxon>Drechslerella</taxon>
    </lineage>
</organism>
<name>A0AAD6NPJ4_DREDA</name>
<dbReference type="Proteomes" id="UP001221413">
    <property type="component" value="Unassembled WGS sequence"/>
</dbReference>
<dbReference type="Gene3D" id="2.115.10.20">
    <property type="entry name" value="Glycosyl hydrolase domain, family 43"/>
    <property type="match status" value="2"/>
</dbReference>
<dbReference type="Pfam" id="PF00248">
    <property type="entry name" value="Aldo_ket_red"/>
    <property type="match status" value="1"/>
</dbReference>
<dbReference type="CDD" id="cd18617">
    <property type="entry name" value="GH43_XynB-like"/>
    <property type="match status" value="1"/>
</dbReference>
<dbReference type="AlphaFoldDB" id="A0AAD6NPJ4"/>
<dbReference type="PROSITE" id="PS00798">
    <property type="entry name" value="ALDOKETO_REDUCTASE_1"/>
    <property type="match status" value="1"/>
</dbReference>
<dbReference type="InterPro" id="IPR013320">
    <property type="entry name" value="ConA-like_dom_sf"/>
</dbReference>
<evidence type="ECO:0000256" key="4">
    <source>
        <dbReference type="ARBA" id="ARBA00023295"/>
    </source>
</evidence>
<dbReference type="Gene3D" id="3.20.20.100">
    <property type="entry name" value="NADP-dependent oxidoreductase domain"/>
    <property type="match status" value="1"/>
</dbReference>
<dbReference type="InterPro" id="IPR018170">
    <property type="entry name" value="Aldo/ket_reductase_CS"/>
</dbReference>
<evidence type="ECO:0000313" key="7">
    <source>
        <dbReference type="EMBL" id="KAJ6265043.1"/>
    </source>
</evidence>
<dbReference type="PROSITE" id="PS00063">
    <property type="entry name" value="ALDOKETO_REDUCTASE_3"/>
    <property type="match status" value="1"/>
</dbReference>
<evidence type="ECO:0000313" key="8">
    <source>
        <dbReference type="Proteomes" id="UP001221413"/>
    </source>
</evidence>
<feature type="domain" description="NADP-dependent oxidoreductase" evidence="6">
    <location>
        <begin position="479"/>
        <end position="724"/>
    </location>
</feature>
<keyword evidence="3" id="KW-0560">Oxidoreductase</keyword>
<dbReference type="GO" id="GO:0005975">
    <property type="term" value="P:carbohydrate metabolic process"/>
    <property type="evidence" value="ECO:0007669"/>
    <property type="project" value="InterPro"/>
</dbReference>
<dbReference type="InterPro" id="IPR020471">
    <property type="entry name" value="AKR"/>
</dbReference>
<dbReference type="InterPro" id="IPR006710">
    <property type="entry name" value="Glyco_hydro_43"/>
</dbReference>
<dbReference type="GO" id="GO:0016616">
    <property type="term" value="F:oxidoreductase activity, acting on the CH-OH group of donors, NAD or NADP as acceptor"/>
    <property type="evidence" value="ECO:0007669"/>
    <property type="project" value="UniProtKB-ARBA"/>
</dbReference>
<dbReference type="InterPro" id="IPR051795">
    <property type="entry name" value="Glycosyl_Hydrlase_43"/>
</dbReference>
<dbReference type="Pfam" id="PF04616">
    <property type="entry name" value="Glyco_hydro_43"/>
    <property type="match status" value="2"/>
</dbReference>
<dbReference type="InterPro" id="IPR036812">
    <property type="entry name" value="NAD(P)_OxRdtase_dom_sf"/>
</dbReference>
<protein>
    <submittedName>
        <fullName evidence="7">Beta-xylosidase</fullName>
    </submittedName>
</protein>
<comment type="similarity">
    <text evidence="1">Belongs to the glycosyl hydrolase 43 family.</text>
</comment>
<keyword evidence="2" id="KW-0378">Hydrolase</keyword>
<sequence>MSGPEVGFYQNPILRGFNPDPTICRDPRTNDFFIATSTFEYFPGVSIYQSKDLISWKLIGHALTRRSQLDMRTVEPGGGIWAPTLRYVNGKFYMTTAKWDRYRPAQDLFWDNGGKVYLSTTYRLVDRDPTSTKKDFAIHICEIDLETGTSLTSPTVIRIAPSGLAEGSHIIKRNQYYYLFTAEGGTEEGHTEWVSRTNTGPLGPWELGDRNPLWRNTTADEVQNTGHADLIEDAAGNWWGVFLGVRPWRQENDGKVTWEISQYGKAPDTYLVHDAEAWVDDFSANKLEPGWYHKHTPLKQEYSLTERPGYLRLHGGPYNLTVPESPTMLLQRQTRANIVWTAELDFYPNSRNYEAGTVVWWNSYTFASIGVRFDPLTRRRYLVTKQAVDGQGAFEDQKHALPENKSLVLLHIKALPLEYQLGFSFPSKTNESDRSPKRIKTDITWLSSVSTRIMTLLPPIGNAYAGMMFGVYCFAELERCLVPADFRQSVLTALELGYRHIDTAQLYRNESDVGAAVKESGIPRKDIYIVTKMQSPVENDVEKTLAKMRESVSKIDAGDRDRKGYVDLFLVHTPASGPEGRQTLWKALELLKGEGLTVDIGVSNYGARHLLEMESYASITPVCNQLEVHPFCQQKDIIPLCESKGILITAYAPVARNRRSDDPVLVDIAKTHGKHSTQVMIKWSLQKGYLPLPKSDNRERMKANMDMDGWELTEAEMAEIETLDEGAKGAICPYSLNSP</sequence>
<dbReference type="SUPFAM" id="SSF51430">
    <property type="entry name" value="NAD(P)-linked oxidoreductase"/>
    <property type="match status" value="1"/>
</dbReference>
<dbReference type="InterPro" id="IPR023210">
    <property type="entry name" value="NADP_OxRdtase_dom"/>
</dbReference>
<comment type="caution">
    <text evidence="7">The sequence shown here is derived from an EMBL/GenBank/DDBJ whole genome shotgun (WGS) entry which is preliminary data.</text>
</comment>
<keyword evidence="8" id="KW-1185">Reference proteome</keyword>
<evidence type="ECO:0000256" key="5">
    <source>
        <dbReference type="SAM" id="MobiDB-lite"/>
    </source>
</evidence>
<dbReference type="EMBL" id="JAQGDS010000001">
    <property type="protein sequence ID" value="KAJ6265043.1"/>
    <property type="molecule type" value="Genomic_DNA"/>
</dbReference>
<dbReference type="PRINTS" id="PR00069">
    <property type="entry name" value="ALDKETRDTASE"/>
</dbReference>
<feature type="region of interest" description="Disordered" evidence="5">
    <location>
        <begin position="190"/>
        <end position="209"/>
    </location>
</feature>
<dbReference type="SUPFAM" id="SSF75005">
    <property type="entry name" value="Arabinanase/levansucrase/invertase"/>
    <property type="match status" value="1"/>
</dbReference>